<evidence type="ECO:0008006" key="3">
    <source>
        <dbReference type="Google" id="ProtNLM"/>
    </source>
</evidence>
<comment type="caution">
    <text evidence="1">The sequence shown here is derived from an EMBL/GenBank/DDBJ whole genome shotgun (WGS) entry which is preliminary data.</text>
</comment>
<evidence type="ECO:0000313" key="1">
    <source>
        <dbReference type="EMBL" id="MDR6844558.1"/>
    </source>
</evidence>
<sequence length="131" mass="15197">MKPKMQEKNLYEYAVIRVVPRVEREEFLNVGVILFCKSAKFIKMLYSVNEAKLLLFSEDFDLEQLELNLESFQKIAHGDKASGPIGEFDIPSRFRWLTAIRSSAIQTSRPHSGLCEDLDKTIQRLFEELVL</sequence>
<organism evidence="1 2">
    <name type="scientific">Flavobacterium granuli</name>
    <dbReference type="NCBI Taxonomy" id="280093"/>
    <lineage>
        <taxon>Bacteria</taxon>
        <taxon>Pseudomonadati</taxon>
        <taxon>Bacteroidota</taxon>
        <taxon>Flavobacteriia</taxon>
        <taxon>Flavobacteriales</taxon>
        <taxon>Flavobacteriaceae</taxon>
        <taxon>Flavobacterium</taxon>
    </lineage>
</organism>
<proteinExistence type="predicted"/>
<name>A0ABU1S0K0_9FLAO</name>
<dbReference type="InterPro" id="IPR021398">
    <property type="entry name" value="DUF3037"/>
</dbReference>
<reference evidence="1 2" key="1">
    <citation type="submission" date="2023-07" db="EMBL/GenBank/DDBJ databases">
        <title>Sorghum-associated microbial communities from plants grown in Nebraska, USA.</title>
        <authorList>
            <person name="Schachtman D."/>
        </authorList>
    </citation>
    <scope>NUCLEOTIDE SEQUENCE [LARGE SCALE GENOMIC DNA]</scope>
    <source>
        <strain evidence="1 2">BE124</strain>
    </source>
</reference>
<dbReference type="Pfam" id="PF11236">
    <property type="entry name" value="DUF3037"/>
    <property type="match status" value="1"/>
</dbReference>
<dbReference type="Proteomes" id="UP001261871">
    <property type="component" value="Unassembled WGS sequence"/>
</dbReference>
<evidence type="ECO:0000313" key="2">
    <source>
        <dbReference type="Proteomes" id="UP001261871"/>
    </source>
</evidence>
<accession>A0ABU1S0K0</accession>
<gene>
    <name evidence="1" type="ORF">J2W95_001249</name>
</gene>
<protein>
    <recommendedName>
        <fullName evidence="3">DUF3037 domain-containing protein</fullName>
    </recommendedName>
</protein>
<keyword evidence="2" id="KW-1185">Reference proteome</keyword>
<dbReference type="EMBL" id="JAVDTX010000002">
    <property type="protein sequence ID" value="MDR6844558.1"/>
    <property type="molecule type" value="Genomic_DNA"/>
</dbReference>